<dbReference type="GO" id="GO:0005345">
    <property type="term" value="F:purine nucleobase transmembrane transporter activity"/>
    <property type="evidence" value="ECO:0007669"/>
    <property type="project" value="UniProtKB-UniRule"/>
</dbReference>
<evidence type="ECO:0000256" key="5">
    <source>
        <dbReference type="ARBA" id="ARBA00022692"/>
    </source>
</evidence>
<evidence type="ECO:0000256" key="8">
    <source>
        <dbReference type="ARBA" id="ARBA00023242"/>
    </source>
</evidence>
<dbReference type="Pfam" id="PF00249">
    <property type="entry name" value="Myb_DNA-binding"/>
    <property type="match status" value="1"/>
</dbReference>
<feature type="transmembrane region" description="Helical" evidence="9">
    <location>
        <begin position="245"/>
        <end position="267"/>
    </location>
</feature>
<evidence type="ECO:0000256" key="6">
    <source>
        <dbReference type="ARBA" id="ARBA00022989"/>
    </source>
</evidence>
<dbReference type="InterPro" id="IPR001005">
    <property type="entry name" value="SANT/Myb"/>
</dbReference>
<feature type="transmembrane region" description="Helical" evidence="9">
    <location>
        <begin position="337"/>
        <end position="357"/>
    </location>
</feature>
<dbReference type="GO" id="GO:0016020">
    <property type="term" value="C:membrane"/>
    <property type="evidence" value="ECO:0007669"/>
    <property type="project" value="UniProtKB-SubCell"/>
</dbReference>
<dbReference type="InterPro" id="IPR037185">
    <property type="entry name" value="EmrE-like"/>
</dbReference>
<dbReference type="SUPFAM" id="SSF46689">
    <property type="entry name" value="Homeodomain-like"/>
    <property type="match status" value="1"/>
</dbReference>
<dbReference type="PROSITE" id="PS51294">
    <property type="entry name" value="HTH_MYB"/>
    <property type="match status" value="1"/>
</dbReference>
<dbReference type="InterPro" id="IPR017930">
    <property type="entry name" value="Myb_dom"/>
</dbReference>
<evidence type="ECO:0000256" key="1">
    <source>
        <dbReference type="ARBA" id="ARBA00004123"/>
    </source>
</evidence>
<dbReference type="SUPFAM" id="SSF103481">
    <property type="entry name" value="Multidrug resistance efflux transporter EmrE"/>
    <property type="match status" value="1"/>
</dbReference>
<evidence type="ECO:0000259" key="11">
    <source>
        <dbReference type="PROSITE" id="PS51294"/>
    </source>
</evidence>
<evidence type="ECO:0000313" key="12">
    <source>
        <dbReference type="EMBL" id="KAK9177583.1"/>
    </source>
</evidence>
<feature type="transmembrane region" description="Helical" evidence="9">
    <location>
        <begin position="300"/>
        <end position="317"/>
    </location>
</feature>
<comment type="similarity">
    <text evidence="3 9">Belongs to the purine permeases (TC 2.A.7.14) family.</text>
</comment>
<evidence type="ECO:0000259" key="10">
    <source>
        <dbReference type="PROSITE" id="PS50090"/>
    </source>
</evidence>
<keyword evidence="4 9" id="KW-0813">Transport</keyword>
<accession>A0AAP0LMJ9</accession>
<dbReference type="PANTHER" id="PTHR31376">
    <property type="entry name" value="OS09G0467300 PROTEIN-RELATED"/>
    <property type="match status" value="1"/>
</dbReference>
<protein>
    <recommendedName>
        <fullName evidence="9">Probable purine permease</fullName>
    </recommendedName>
</protein>
<dbReference type="EMBL" id="JBCGBO010000025">
    <property type="protein sequence ID" value="KAK9177583.1"/>
    <property type="molecule type" value="Genomic_DNA"/>
</dbReference>
<evidence type="ECO:0000256" key="9">
    <source>
        <dbReference type="RuleBase" id="RU368015"/>
    </source>
</evidence>
<comment type="subcellular location">
    <subcellularLocation>
        <location evidence="2 9">Membrane</location>
        <topology evidence="2 9">Multi-pass membrane protein</topology>
    </subcellularLocation>
    <subcellularLocation>
        <location evidence="1">Nucleus</location>
    </subcellularLocation>
</comment>
<keyword evidence="8" id="KW-0539">Nucleus</keyword>
<dbReference type="Pfam" id="PF16913">
    <property type="entry name" value="PUNUT"/>
    <property type="match status" value="1"/>
</dbReference>
<evidence type="ECO:0000256" key="3">
    <source>
        <dbReference type="ARBA" id="ARBA00006213"/>
    </source>
</evidence>
<evidence type="ECO:0000256" key="4">
    <source>
        <dbReference type="ARBA" id="ARBA00022448"/>
    </source>
</evidence>
<feature type="transmembrane region" description="Helical" evidence="9">
    <location>
        <begin position="213"/>
        <end position="233"/>
    </location>
</feature>
<evidence type="ECO:0000313" key="13">
    <source>
        <dbReference type="Proteomes" id="UP001428341"/>
    </source>
</evidence>
<dbReference type="PANTHER" id="PTHR31376:SF10">
    <property type="entry name" value="PURINE PERMEASE 5-RELATED"/>
    <property type="match status" value="1"/>
</dbReference>
<dbReference type="GO" id="GO:0005634">
    <property type="term" value="C:nucleus"/>
    <property type="evidence" value="ECO:0007669"/>
    <property type="project" value="UniProtKB-SubCell"/>
</dbReference>
<dbReference type="PROSITE" id="PS50090">
    <property type="entry name" value="MYB_LIKE"/>
    <property type="match status" value="1"/>
</dbReference>
<keyword evidence="5 9" id="KW-0812">Transmembrane</keyword>
<reference evidence="12 13" key="1">
    <citation type="submission" date="2024-05" db="EMBL/GenBank/DDBJ databases">
        <title>Haplotype-resolved chromosome-level genome assembly of Huyou (Citrus changshanensis).</title>
        <authorList>
            <person name="Miao C."/>
            <person name="Chen W."/>
            <person name="Wu Y."/>
            <person name="Wang L."/>
            <person name="Zhao S."/>
            <person name="Grierson D."/>
            <person name="Xu C."/>
            <person name="Chen K."/>
        </authorList>
    </citation>
    <scope>NUCLEOTIDE SEQUENCE [LARGE SCALE GENOMIC DNA]</scope>
    <source>
        <strain evidence="12">01-14</strain>
        <tissue evidence="12">Leaf</tissue>
    </source>
</reference>
<sequence length="407" mass="47123">MVRAPTYDGRGMKKGAWSKEEDDKLRAYILKYGHWNWAQLPKFAGINRSHQEWQELQAAMDELPEARYKTWELHQGRRNQKETTTPRKNYTEWQELQAAMDELPEARYKTWELHQGRRNQKETTTPRKNYTEWQELQAAMDELPEARYKTWELHQGRRNQKETTTPRKNYTVIETTTYPESNPGSNPESNKRRRFNPFFFLNQALKRRRFGKVVAVAGWPLTALILWPTNFVFKTFPTPLDLKLTLAFIVLGFLSAADNLMYAYAYAYLPASTAALLASSSLVFSTLFGYFLVKNKLNAAMINVVVIITAAMTVIALDLDSDRYDNITDRQYIMGFVWDILGSALYDLIFALFELVFMKLVGRRSLLPRWLGTCDGTVRDGGCHANGYRCGGCVMVAVKRRGRETEK</sequence>
<dbReference type="Proteomes" id="UP001428341">
    <property type="component" value="Unassembled WGS sequence"/>
</dbReference>
<comment type="caution">
    <text evidence="9">Lacks conserved residue(s) required for the propagation of feature annotation.</text>
</comment>
<organism evidence="12 13">
    <name type="scientific">Citrus x changshan-huyou</name>
    <dbReference type="NCBI Taxonomy" id="2935761"/>
    <lineage>
        <taxon>Eukaryota</taxon>
        <taxon>Viridiplantae</taxon>
        <taxon>Streptophyta</taxon>
        <taxon>Embryophyta</taxon>
        <taxon>Tracheophyta</taxon>
        <taxon>Spermatophyta</taxon>
        <taxon>Magnoliopsida</taxon>
        <taxon>eudicotyledons</taxon>
        <taxon>Gunneridae</taxon>
        <taxon>Pentapetalae</taxon>
        <taxon>rosids</taxon>
        <taxon>malvids</taxon>
        <taxon>Sapindales</taxon>
        <taxon>Rutaceae</taxon>
        <taxon>Aurantioideae</taxon>
        <taxon>Citrus</taxon>
    </lineage>
</organism>
<dbReference type="Gene3D" id="1.10.10.60">
    <property type="entry name" value="Homeodomain-like"/>
    <property type="match status" value="1"/>
</dbReference>
<feature type="transmembrane region" description="Helical" evidence="9">
    <location>
        <begin position="273"/>
        <end position="293"/>
    </location>
</feature>
<evidence type="ECO:0000256" key="2">
    <source>
        <dbReference type="ARBA" id="ARBA00004141"/>
    </source>
</evidence>
<proteinExistence type="inferred from homology"/>
<dbReference type="GO" id="GO:0015211">
    <property type="term" value="F:purine nucleoside transmembrane transporter activity"/>
    <property type="evidence" value="ECO:0007669"/>
    <property type="project" value="UniProtKB-UniRule"/>
</dbReference>
<keyword evidence="7 9" id="KW-0472">Membrane</keyword>
<keyword evidence="13" id="KW-1185">Reference proteome</keyword>
<gene>
    <name evidence="12" type="ORF">WN944_029606</name>
</gene>
<dbReference type="AlphaFoldDB" id="A0AAP0LMJ9"/>
<name>A0AAP0LMJ9_9ROSI</name>
<dbReference type="InterPro" id="IPR030182">
    <property type="entry name" value="PUP_plant"/>
</dbReference>
<dbReference type="CDD" id="cd00167">
    <property type="entry name" value="SANT"/>
    <property type="match status" value="1"/>
</dbReference>
<dbReference type="InterPro" id="IPR009057">
    <property type="entry name" value="Homeodomain-like_sf"/>
</dbReference>
<feature type="domain" description="Myb-like" evidence="10">
    <location>
        <begin position="9"/>
        <end position="52"/>
    </location>
</feature>
<evidence type="ECO:0000256" key="7">
    <source>
        <dbReference type="ARBA" id="ARBA00023136"/>
    </source>
</evidence>
<comment type="caution">
    <text evidence="12">The sequence shown here is derived from an EMBL/GenBank/DDBJ whole genome shotgun (WGS) entry which is preliminary data.</text>
</comment>
<keyword evidence="6 9" id="KW-1133">Transmembrane helix</keyword>
<feature type="domain" description="HTH myb-type" evidence="11">
    <location>
        <begin position="9"/>
        <end position="49"/>
    </location>
</feature>